<organism evidence="2 3">
    <name type="scientific">Mycobacterium adipatum</name>
    <dbReference type="NCBI Taxonomy" id="1682113"/>
    <lineage>
        <taxon>Bacteria</taxon>
        <taxon>Bacillati</taxon>
        <taxon>Actinomycetota</taxon>
        <taxon>Actinomycetes</taxon>
        <taxon>Mycobacteriales</taxon>
        <taxon>Mycobacteriaceae</taxon>
        <taxon>Mycobacterium</taxon>
    </lineage>
</organism>
<feature type="region of interest" description="Disordered" evidence="1">
    <location>
        <begin position="54"/>
        <end position="87"/>
    </location>
</feature>
<evidence type="ECO:0000313" key="3">
    <source>
        <dbReference type="Proteomes" id="UP000077143"/>
    </source>
</evidence>
<dbReference type="AlphaFoldDB" id="A0A172UV43"/>
<accession>A0A172UV43</accession>
<proteinExistence type="predicted"/>
<dbReference type="EMBL" id="CP015596">
    <property type="protein sequence ID" value="ANE82916.1"/>
    <property type="molecule type" value="Genomic_DNA"/>
</dbReference>
<gene>
    <name evidence="2" type="ORF">A7U43_14315</name>
</gene>
<dbReference type="Proteomes" id="UP000077143">
    <property type="component" value="Chromosome"/>
</dbReference>
<reference evidence="2 3" key="1">
    <citation type="submission" date="2016-05" db="EMBL/GenBank/DDBJ databases">
        <title>Complete genome sequence of a phthalic acid esters degrading Mycobacterium sp. YC-RL4.</title>
        <authorList>
            <person name="Ren L."/>
            <person name="Fan S."/>
            <person name="Ruth N."/>
            <person name="Jia Y."/>
            <person name="Wang J."/>
            <person name="Qiao C."/>
        </authorList>
    </citation>
    <scope>NUCLEOTIDE SEQUENCE [LARGE SCALE GENOMIC DNA]</scope>
    <source>
        <strain evidence="2 3">YC-RL4</strain>
    </source>
</reference>
<feature type="compositionally biased region" description="Basic and acidic residues" evidence="1">
    <location>
        <begin position="66"/>
        <end position="87"/>
    </location>
</feature>
<dbReference type="STRING" id="1682113.A7U43_14315"/>
<evidence type="ECO:0000313" key="2">
    <source>
        <dbReference type="EMBL" id="ANE82916.1"/>
    </source>
</evidence>
<sequence>MPAEVAPAEPTPALPGPVHVDTGYTESGVPTFDAVREKIETRLGTALGAVELAEDTPEGRSVSEQYEARQKAAADRLKQIRESMNRD</sequence>
<protein>
    <recommendedName>
        <fullName evidence="4">PspA domain-containing protein</fullName>
    </recommendedName>
</protein>
<keyword evidence="3" id="KW-1185">Reference proteome</keyword>
<dbReference type="KEGG" id="madi:A7U43_14315"/>
<feature type="region of interest" description="Disordered" evidence="1">
    <location>
        <begin position="1"/>
        <end position="25"/>
    </location>
</feature>
<dbReference type="RefSeq" id="WP_068002722.1">
    <property type="nucleotide sequence ID" value="NZ_CP015596.1"/>
</dbReference>
<evidence type="ECO:0008006" key="4">
    <source>
        <dbReference type="Google" id="ProtNLM"/>
    </source>
</evidence>
<evidence type="ECO:0000256" key="1">
    <source>
        <dbReference type="SAM" id="MobiDB-lite"/>
    </source>
</evidence>
<name>A0A172UV43_9MYCO</name>
<dbReference type="OrthoDB" id="4377479at2"/>